<comment type="function">
    <text evidence="6">Methylates ribosomal protein L11.</text>
</comment>
<dbReference type="Proteomes" id="UP000182200">
    <property type="component" value="Unassembled WGS sequence"/>
</dbReference>
<accession>A0A0P1LDC1</accession>
<dbReference type="InterPro" id="IPR029063">
    <property type="entry name" value="SAM-dependent_MTases_sf"/>
</dbReference>
<accession>A0A0P1L7U9</accession>
<dbReference type="InterPro" id="IPR050078">
    <property type="entry name" value="Ribosomal_L11_MeTrfase_PrmA"/>
</dbReference>
<evidence type="ECO:0000256" key="2">
    <source>
        <dbReference type="ARBA" id="ARBA00022490"/>
    </source>
</evidence>
<comment type="similarity">
    <text evidence="1 6">Belongs to the methyltransferase superfamily. PrmA family.</text>
</comment>
<evidence type="ECO:0000256" key="5">
    <source>
        <dbReference type="ARBA" id="ARBA00022691"/>
    </source>
</evidence>
<dbReference type="EMBL" id="FAOP01000008">
    <property type="protein sequence ID" value="CUU08196.1"/>
    <property type="molecule type" value="Genomic_DNA"/>
</dbReference>
<feature type="binding site" evidence="6">
    <location>
        <position position="175"/>
    </location>
    <ligand>
        <name>S-adenosyl-L-methionine</name>
        <dbReference type="ChEBI" id="CHEBI:59789"/>
    </ligand>
</feature>
<evidence type="ECO:0000313" key="9">
    <source>
        <dbReference type="Proteomes" id="UP000182011"/>
    </source>
</evidence>
<feature type="binding site" evidence="6">
    <location>
        <position position="153"/>
    </location>
    <ligand>
        <name>S-adenosyl-L-methionine</name>
        <dbReference type="ChEBI" id="CHEBI:59789"/>
    </ligand>
</feature>
<dbReference type="Pfam" id="PF06325">
    <property type="entry name" value="PrmA"/>
    <property type="match status" value="1"/>
</dbReference>
<evidence type="ECO:0000256" key="3">
    <source>
        <dbReference type="ARBA" id="ARBA00022603"/>
    </source>
</evidence>
<dbReference type="STRING" id="1633631.GCA_001442925_02025"/>
<proteinExistence type="inferred from homology"/>
<keyword evidence="8" id="KW-0687">Ribonucleoprotein</keyword>
<dbReference type="Proteomes" id="UP000182011">
    <property type="component" value="Unassembled WGS sequence"/>
</dbReference>
<organism evidence="8 9">
    <name type="scientific">Candidatus Kryptonium thompsonii</name>
    <dbReference type="NCBI Taxonomy" id="1633631"/>
    <lineage>
        <taxon>Bacteria</taxon>
        <taxon>Pseudomonadati</taxon>
        <taxon>Candidatus Kryptoniota</taxon>
        <taxon>Candidatus Kryptonium</taxon>
    </lineage>
</organism>
<dbReference type="InterPro" id="IPR004498">
    <property type="entry name" value="Ribosomal_PrmA_MeTrfase"/>
</dbReference>
<dbReference type="OrthoDB" id="9785995at2"/>
<dbReference type="RefSeq" id="WP_082349278.1">
    <property type="nucleotide sequence ID" value="NZ_CZVI01000001.1"/>
</dbReference>
<gene>
    <name evidence="6" type="primary">prmA</name>
    <name evidence="8" type="ORF">JGI4_02030</name>
    <name evidence="7" type="ORF">JGI8_00084</name>
</gene>
<dbReference type="NCBIfam" id="NF001785">
    <property type="entry name" value="PRK00517.2-2"/>
    <property type="match status" value="1"/>
</dbReference>
<dbReference type="HAMAP" id="MF_00735">
    <property type="entry name" value="Methyltr_PrmA"/>
    <property type="match status" value="1"/>
</dbReference>
<dbReference type="EMBL" id="CZVI01000001">
    <property type="protein sequence ID" value="CUS77084.1"/>
    <property type="molecule type" value="Genomic_DNA"/>
</dbReference>
<dbReference type="PANTHER" id="PTHR43648">
    <property type="entry name" value="ELECTRON TRANSFER FLAVOPROTEIN BETA SUBUNIT LYSINE METHYLTRANSFERASE"/>
    <property type="match status" value="1"/>
</dbReference>
<dbReference type="PANTHER" id="PTHR43648:SF1">
    <property type="entry name" value="ELECTRON TRANSFER FLAVOPROTEIN BETA SUBUNIT LYSINE METHYLTRANSFERASE"/>
    <property type="match status" value="1"/>
</dbReference>
<comment type="catalytic activity">
    <reaction evidence="6">
        <text>L-lysyl-[protein] + 3 S-adenosyl-L-methionine = N(6),N(6),N(6)-trimethyl-L-lysyl-[protein] + 3 S-adenosyl-L-homocysteine + 3 H(+)</text>
        <dbReference type="Rhea" id="RHEA:54192"/>
        <dbReference type="Rhea" id="RHEA-COMP:9752"/>
        <dbReference type="Rhea" id="RHEA-COMP:13826"/>
        <dbReference type="ChEBI" id="CHEBI:15378"/>
        <dbReference type="ChEBI" id="CHEBI:29969"/>
        <dbReference type="ChEBI" id="CHEBI:57856"/>
        <dbReference type="ChEBI" id="CHEBI:59789"/>
        <dbReference type="ChEBI" id="CHEBI:61961"/>
    </reaction>
</comment>
<keyword evidence="8" id="KW-0689">Ribosomal protein</keyword>
<dbReference type="CDD" id="cd02440">
    <property type="entry name" value="AdoMet_MTases"/>
    <property type="match status" value="1"/>
</dbReference>
<accession>A0A0P1MJ07</accession>
<dbReference type="GO" id="GO:0032259">
    <property type="term" value="P:methylation"/>
    <property type="evidence" value="ECO:0007669"/>
    <property type="project" value="UniProtKB-KW"/>
</dbReference>
<evidence type="ECO:0000256" key="1">
    <source>
        <dbReference type="ARBA" id="ARBA00009741"/>
    </source>
</evidence>
<keyword evidence="2 6" id="KW-0963">Cytoplasm</keyword>
<dbReference type="AlphaFoldDB" id="A0A0P1MIG7"/>
<accession>A0A0N7MZ61</accession>
<dbReference type="EC" id="2.1.1.-" evidence="6"/>
<dbReference type="GO" id="GO:0005737">
    <property type="term" value="C:cytoplasm"/>
    <property type="evidence" value="ECO:0007669"/>
    <property type="project" value="UniProtKB-SubCell"/>
</dbReference>
<sequence>MQTWIEISILESPEDAKDEIIYFAGELGSIGCWEDGNSIKCYFKKEDWNETIKNQLLNFIQNLQEENTKVKISIKEIVEKNWNEIWQQTIEPIEVGEKLVIKPTWKQYHKPGKIIIQIDPKMAFGTGHHETTRLMLKAIEKYLYPKCKVLDVGTGSGILSIAAIKLGADTCVGVDNDHWAYENALENAEINNVKDKFKVILGTIDDVNETNFDFVLANINKNAIIKMIPKFYEKLKDKGFLITSGYLDIDQGTIEEHLLIHNFEIIDVLKENEWLAIVSKK</sequence>
<evidence type="ECO:0000256" key="4">
    <source>
        <dbReference type="ARBA" id="ARBA00022679"/>
    </source>
</evidence>
<protein>
    <recommendedName>
        <fullName evidence="6">Ribosomal protein L11 methyltransferase</fullName>
        <shortName evidence="6">L11 Mtase</shortName>
        <ecNumber evidence="6">2.1.1.-</ecNumber>
    </recommendedName>
</protein>
<accession>A0A0P1MIG7</accession>
<reference evidence="7 10" key="1">
    <citation type="submission" date="2015-11" db="EMBL/GenBank/DDBJ databases">
        <authorList>
            <person name="Varghese N."/>
        </authorList>
    </citation>
    <scope>NUCLEOTIDE SEQUENCE [LARGE SCALE GENOMIC DNA]</scope>
    <source>
        <strain evidence="7 10">JGI-8</strain>
    </source>
</reference>
<accession>A0A0P1MGR9</accession>
<evidence type="ECO:0000313" key="10">
    <source>
        <dbReference type="Proteomes" id="UP000182200"/>
    </source>
</evidence>
<reference evidence="8 9" key="2">
    <citation type="submission" date="2015-11" db="EMBL/GenBank/DDBJ databases">
        <authorList>
            <person name="Zhang Y."/>
            <person name="Guo Z."/>
        </authorList>
    </citation>
    <scope>NUCLEOTIDE SEQUENCE [LARGE SCALE GENOMIC DNA]</scope>
    <source>
        <strain evidence="8">JGI-4</strain>
    </source>
</reference>
<keyword evidence="3 6" id="KW-0489">Methyltransferase</keyword>
<name>A0A0P1MIG7_9BACT</name>
<dbReference type="GO" id="GO:0008276">
    <property type="term" value="F:protein methyltransferase activity"/>
    <property type="evidence" value="ECO:0007669"/>
    <property type="project" value="UniProtKB-UniRule"/>
</dbReference>
<dbReference type="NCBIfam" id="TIGR00406">
    <property type="entry name" value="prmA"/>
    <property type="match status" value="1"/>
</dbReference>
<keyword evidence="5 6" id="KW-0949">S-adenosyl-L-methionine</keyword>
<accession>A0A0S4NAD2</accession>
<feature type="binding site" evidence="6">
    <location>
        <position position="132"/>
    </location>
    <ligand>
        <name>S-adenosyl-L-methionine</name>
        <dbReference type="ChEBI" id="CHEBI:59789"/>
    </ligand>
</feature>
<dbReference type="PIRSF" id="PIRSF000401">
    <property type="entry name" value="RPL11_MTase"/>
    <property type="match status" value="1"/>
</dbReference>
<dbReference type="Gene3D" id="3.40.50.150">
    <property type="entry name" value="Vaccinia Virus protein VP39"/>
    <property type="match status" value="1"/>
</dbReference>
<keyword evidence="10" id="KW-1185">Reference proteome</keyword>
<feature type="binding site" evidence="6">
    <location>
        <position position="218"/>
    </location>
    <ligand>
        <name>S-adenosyl-L-methionine</name>
        <dbReference type="ChEBI" id="CHEBI:59789"/>
    </ligand>
</feature>
<dbReference type="GO" id="GO:0005840">
    <property type="term" value="C:ribosome"/>
    <property type="evidence" value="ECO:0007669"/>
    <property type="project" value="UniProtKB-KW"/>
</dbReference>
<comment type="subcellular location">
    <subcellularLocation>
        <location evidence="6">Cytoplasm</location>
    </subcellularLocation>
</comment>
<dbReference type="SUPFAM" id="SSF53335">
    <property type="entry name" value="S-adenosyl-L-methionine-dependent methyltransferases"/>
    <property type="match status" value="1"/>
</dbReference>
<evidence type="ECO:0000256" key="6">
    <source>
        <dbReference type="HAMAP-Rule" id="MF_00735"/>
    </source>
</evidence>
<keyword evidence="4 6" id="KW-0808">Transferase</keyword>
<accession>A0A0P1MA09</accession>
<evidence type="ECO:0000313" key="8">
    <source>
        <dbReference type="EMBL" id="CUU08196.1"/>
    </source>
</evidence>
<evidence type="ECO:0000313" key="7">
    <source>
        <dbReference type="EMBL" id="CUS77084.1"/>
    </source>
</evidence>
<accession>A0A0P1MNC5</accession>
<accession>A0A0P1M0D8</accession>